<dbReference type="InterPro" id="IPR041255">
    <property type="entry name" value="LpxI_N"/>
</dbReference>
<dbReference type="InterPro" id="IPR043167">
    <property type="entry name" value="LpxI_C_sf"/>
</dbReference>
<dbReference type="Gene3D" id="3.40.140.80">
    <property type="match status" value="1"/>
</dbReference>
<dbReference type="Pfam" id="PF17930">
    <property type="entry name" value="LpxI_N"/>
    <property type="match status" value="1"/>
</dbReference>
<proteinExistence type="predicted"/>
<dbReference type="RefSeq" id="WP_127764701.1">
    <property type="nucleotide sequence ID" value="NZ_SADE01000001.1"/>
</dbReference>
<dbReference type="InterPro" id="IPR010415">
    <property type="entry name" value="LpxI_C"/>
</dbReference>
<sequence length="272" mass="28507">MVTKLGIIAGGGDLPLRICEECEESGRPFFVVAIEHQADIDRLSRFPHAVIRIGAAGKALKLFKKEGVRDLVMAGKVSRPSLAQLRPDAEALKFFATVGKGAGGDDDLLTRVANYFQDKHGFNVIPIGEVLGPTGVAAGSLTTTKPDAAQQADIDRGLFVLKTLGPADVGQAVVVQEGIVLGVEAIEGTDALIERCGNLKRPGPGPVLIKIAKPGQDSRVDLPTIGEQTVERVSAAGFSGIAIETDRTIIVDQARTVAAADRAGIFLTAIDP</sequence>
<dbReference type="InterPro" id="IPR053174">
    <property type="entry name" value="LpxI"/>
</dbReference>
<dbReference type="Gene3D" id="3.40.50.20">
    <property type="match status" value="1"/>
</dbReference>
<feature type="domain" description="LpxI N-terminal" evidence="2">
    <location>
        <begin position="4"/>
        <end position="131"/>
    </location>
</feature>
<dbReference type="OrthoDB" id="9789836at2"/>
<accession>A0A3S2VQL3</accession>
<evidence type="ECO:0000259" key="2">
    <source>
        <dbReference type="Pfam" id="PF17930"/>
    </source>
</evidence>
<name>A0A3S2VQL3_9PROT</name>
<evidence type="ECO:0000259" key="1">
    <source>
        <dbReference type="Pfam" id="PF06230"/>
    </source>
</evidence>
<keyword evidence="4" id="KW-1185">Reference proteome</keyword>
<dbReference type="Proteomes" id="UP000287447">
    <property type="component" value="Unassembled WGS sequence"/>
</dbReference>
<protein>
    <submittedName>
        <fullName evidence="3">LpxI family protein</fullName>
    </submittedName>
</protein>
<evidence type="ECO:0000313" key="4">
    <source>
        <dbReference type="Proteomes" id="UP000287447"/>
    </source>
</evidence>
<dbReference type="EMBL" id="SADE01000001">
    <property type="protein sequence ID" value="RVU39330.1"/>
    <property type="molecule type" value="Genomic_DNA"/>
</dbReference>
<organism evidence="3 4">
    <name type="scientific">Hwanghaeella grinnelliae</name>
    <dbReference type="NCBI Taxonomy" id="2500179"/>
    <lineage>
        <taxon>Bacteria</taxon>
        <taxon>Pseudomonadati</taxon>
        <taxon>Pseudomonadota</taxon>
        <taxon>Alphaproteobacteria</taxon>
        <taxon>Rhodospirillales</taxon>
        <taxon>Rhodospirillaceae</taxon>
        <taxon>Hwanghaeella</taxon>
    </lineage>
</organism>
<feature type="domain" description="LpxI C-terminal" evidence="1">
    <location>
        <begin position="138"/>
        <end position="267"/>
    </location>
</feature>
<dbReference type="Pfam" id="PF06230">
    <property type="entry name" value="LpxI_C"/>
    <property type="match status" value="1"/>
</dbReference>
<gene>
    <name evidence="3" type="ORF">EOI86_08845</name>
</gene>
<comment type="caution">
    <text evidence="3">The sequence shown here is derived from an EMBL/GenBank/DDBJ whole genome shotgun (WGS) entry which is preliminary data.</text>
</comment>
<dbReference type="PANTHER" id="PTHR39962">
    <property type="entry name" value="BLL4848 PROTEIN"/>
    <property type="match status" value="1"/>
</dbReference>
<reference evidence="4" key="1">
    <citation type="submission" date="2019-01" db="EMBL/GenBank/DDBJ databases">
        <title>Gri0909 isolated from a small marine red alga.</title>
        <authorList>
            <person name="Kim J."/>
            <person name="Jeong S.E."/>
            <person name="Jeon C.O."/>
        </authorList>
    </citation>
    <scope>NUCLEOTIDE SEQUENCE [LARGE SCALE GENOMIC DNA]</scope>
    <source>
        <strain evidence="4">Gri0909</strain>
    </source>
</reference>
<dbReference type="AlphaFoldDB" id="A0A3S2VQL3"/>
<dbReference type="PANTHER" id="PTHR39962:SF1">
    <property type="entry name" value="LPXI FAMILY PROTEIN"/>
    <property type="match status" value="1"/>
</dbReference>
<evidence type="ECO:0000313" key="3">
    <source>
        <dbReference type="EMBL" id="RVU39330.1"/>
    </source>
</evidence>